<comment type="caution">
    <text evidence="1">The sequence shown here is derived from an EMBL/GenBank/DDBJ whole genome shotgun (WGS) entry which is preliminary data.</text>
</comment>
<dbReference type="Proteomes" id="UP000475862">
    <property type="component" value="Unassembled WGS sequence"/>
</dbReference>
<evidence type="ECO:0000313" key="1">
    <source>
        <dbReference type="EMBL" id="KAE9539969.1"/>
    </source>
</evidence>
<keyword evidence="2" id="KW-1185">Reference proteome</keyword>
<sequence>MNVETLIWNHHSYIHILVRLDIVPIHNNSGLQDKMATNSGDQAICSIERIYKFSVYKNWLTIFSNGNLRVIFGRMLSIAIVFKQVVIITCNPLIDYTKRTVPFWWGHLQCIPPTAYHIPKFAPESHFDVNTFSDHKLLLQSRVFCGDRNICLKIRIPYLTIMNNIIEEKCSPTEDENMATKGNKKKYYYTKKSSE</sequence>
<reference evidence="1 2" key="1">
    <citation type="submission" date="2019-08" db="EMBL/GenBank/DDBJ databases">
        <title>The genome of the soybean aphid Biotype 1, its phylome, world population structure and adaptation to the North American continent.</title>
        <authorList>
            <person name="Giordano R."/>
            <person name="Donthu R.K."/>
            <person name="Hernandez A.G."/>
            <person name="Wright C.L."/>
            <person name="Zimin A.V."/>
        </authorList>
    </citation>
    <scope>NUCLEOTIDE SEQUENCE [LARGE SCALE GENOMIC DNA]</scope>
    <source>
        <tissue evidence="1">Whole aphids</tissue>
    </source>
</reference>
<gene>
    <name evidence="1" type="ORF">AGLY_005221</name>
</gene>
<dbReference type="AlphaFoldDB" id="A0A6G0TYE8"/>
<accession>A0A6G0TYE8</accession>
<proteinExistence type="predicted"/>
<dbReference type="EMBL" id="VYZN01000014">
    <property type="protein sequence ID" value="KAE9539969.1"/>
    <property type="molecule type" value="Genomic_DNA"/>
</dbReference>
<name>A0A6G0TYE8_APHGL</name>
<protein>
    <submittedName>
        <fullName evidence="1">Uncharacterized protein</fullName>
    </submittedName>
</protein>
<organism evidence="1 2">
    <name type="scientific">Aphis glycines</name>
    <name type="common">Soybean aphid</name>
    <dbReference type="NCBI Taxonomy" id="307491"/>
    <lineage>
        <taxon>Eukaryota</taxon>
        <taxon>Metazoa</taxon>
        <taxon>Ecdysozoa</taxon>
        <taxon>Arthropoda</taxon>
        <taxon>Hexapoda</taxon>
        <taxon>Insecta</taxon>
        <taxon>Pterygota</taxon>
        <taxon>Neoptera</taxon>
        <taxon>Paraneoptera</taxon>
        <taxon>Hemiptera</taxon>
        <taxon>Sternorrhyncha</taxon>
        <taxon>Aphidomorpha</taxon>
        <taxon>Aphidoidea</taxon>
        <taxon>Aphididae</taxon>
        <taxon>Aphidini</taxon>
        <taxon>Aphis</taxon>
        <taxon>Aphis</taxon>
    </lineage>
</organism>
<evidence type="ECO:0000313" key="2">
    <source>
        <dbReference type="Proteomes" id="UP000475862"/>
    </source>
</evidence>